<comment type="caution">
    <text evidence="1">The sequence shown here is derived from an EMBL/GenBank/DDBJ whole genome shotgun (WGS) entry which is preliminary data.</text>
</comment>
<evidence type="ECO:0000313" key="2">
    <source>
        <dbReference type="Proteomes" id="UP001396334"/>
    </source>
</evidence>
<proteinExistence type="predicted"/>
<evidence type="ECO:0000313" key="1">
    <source>
        <dbReference type="EMBL" id="KAK8999657.1"/>
    </source>
</evidence>
<protein>
    <submittedName>
        <fullName evidence="1">Uncharacterized protein</fullName>
    </submittedName>
</protein>
<dbReference type="Proteomes" id="UP001396334">
    <property type="component" value="Unassembled WGS sequence"/>
</dbReference>
<reference evidence="1 2" key="1">
    <citation type="journal article" date="2024" name="G3 (Bethesda)">
        <title>Genome assembly of Hibiscus sabdariffa L. provides insights into metabolisms of medicinal natural products.</title>
        <authorList>
            <person name="Kim T."/>
        </authorList>
    </citation>
    <scope>NUCLEOTIDE SEQUENCE [LARGE SCALE GENOMIC DNA]</scope>
    <source>
        <strain evidence="1">TK-2024</strain>
        <tissue evidence="1">Old leaves</tissue>
    </source>
</reference>
<gene>
    <name evidence="1" type="ORF">V6N11_070816</name>
</gene>
<organism evidence="1 2">
    <name type="scientific">Hibiscus sabdariffa</name>
    <name type="common">roselle</name>
    <dbReference type="NCBI Taxonomy" id="183260"/>
    <lineage>
        <taxon>Eukaryota</taxon>
        <taxon>Viridiplantae</taxon>
        <taxon>Streptophyta</taxon>
        <taxon>Embryophyta</taxon>
        <taxon>Tracheophyta</taxon>
        <taxon>Spermatophyta</taxon>
        <taxon>Magnoliopsida</taxon>
        <taxon>eudicotyledons</taxon>
        <taxon>Gunneridae</taxon>
        <taxon>Pentapetalae</taxon>
        <taxon>rosids</taxon>
        <taxon>malvids</taxon>
        <taxon>Malvales</taxon>
        <taxon>Malvaceae</taxon>
        <taxon>Malvoideae</taxon>
        <taxon>Hibiscus</taxon>
    </lineage>
</organism>
<keyword evidence="2" id="KW-1185">Reference proteome</keyword>
<name>A0ABR2QG42_9ROSI</name>
<dbReference type="EMBL" id="JBBPBN010000040">
    <property type="protein sequence ID" value="KAK8999657.1"/>
    <property type="molecule type" value="Genomic_DNA"/>
</dbReference>
<accession>A0ABR2QG42</accession>
<sequence length="118" mass="14199">MYARDLKCYANSVKNEGLWCYFNQWQCSHEPENSIRQSERIQPGVKFFINEAHVHWNLRFLIFVLKLSHIFVDLNILKFSYKFELTVPFRTLSFRGLNRGRYKKHRRMLCFGSSVTTT</sequence>